<dbReference type="STRING" id="136037.A0A067QV10"/>
<name>A0A067QV10_ZOONE</name>
<dbReference type="Proteomes" id="UP000027135">
    <property type="component" value="Unassembled WGS sequence"/>
</dbReference>
<organism evidence="1 2">
    <name type="scientific">Zootermopsis nevadensis</name>
    <name type="common">Dampwood termite</name>
    <dbReference type="NCBI Taxonomy" id="136037"/>
    <lineage>
        <taxon>Eukaryota</taxon>
        <taxon>Metazoa</taxon>
        <taxon>Ecdysozoa</taxon>
        <taxon>Arthropoda</taxon>
        <taxon>Hexapoda</taxon>
        <taxon>Insecta</taxon>
        <taxon>Pterygota</taxon>
        <taxon>Neoptera</taxon>
        <taxon>Polyneoptera</taxon>
        <taxon>Dictyoptera</taxon>
        <taxon>Blattodea</taxon>
        <taxon>Blattoidea</taxon>
        <taxon>Termitoidae</taxon>
        <taxon>Termopsidae</taxon>
        <taxon>Zootermopsis</taxon>
    </lineage>
</organism>
<accession>A0A067QV10</accession>
<dbReference type="EMBL" id="KK852904">
    <property type="protein sequence ID" value="KDR14031.1"/>
    <property type="molecule type" value="Genomic_DNA"/>
</dbReference>
<evidence type="ECO:0000313" key="1">
    <source>
        <dbReference type="EMBL" id="KDR14031.1"/>
    </source>
</evidence>
<dbReference type="AlphaFoldDB" id="A0A067QV10"/>
<gene>
    <name evidence="1" type="ORF">L798_11691</name>
</gene>
<evidence type="ECO:0000313" key="2">
    <source>
        <dbReference type="Proteomes" id="UP000027135"/>
    </source>
</evidence>
<protein>
    <submittedName>
        <fullName evidence="1">Uncharacterized protein</fullName>
    </submittedName>
</protein>
<sequence>MYPEISTQVIIRTLNKEPDLKEDNSQVLKARLEAEKLLAENAEFTSTDLKYCSEVWRC</sequence>
<keyword evidence="2" id="KW-1185">Reference proteome</keyword>
<proteinExistence type="predicted"/>
<dbReference type="InParanoid" id="A0A067QV10"/>
<reference evidence="1 2" key="1">
    <citation type="journal article" date="2014" name="Nat. Commun.">
        <title>Molecular traces of alternative social organization in a termite genome.</title>
        <authorList>
            <person name="Terrapon N."/>
            <person name="Li C."/>
            <person name="Robertson H.M."/>
            <person name="Ji L."/>
            <person name="Meng X."/>
            <person name="Booth W."/>
            <person name="Chen Z."/>
            <person name="Childers C.P."/>
            <person name="Glastad K.M."/>
            <person name="Gokhale K."/>
            <person name="Gowin J."/>
            <person name="Gronenberg W."/>
            <person name="Hermansen R.A."/>
            <person name="Hu H."/>
            <person name="Hunt B.G."/>
            <person name="Huylmans A.K."/>
            <person name="Khalil S.M."/>
            <person name="Mitchell R.D."/>
            <person name="Munoz-Torres M.C."/>
            <person name="Mustard J.A."/>
            <person name="Pan H."/>
            <person name="Reese J.T."/>
            <person name="Scharf M.E."/>
            <person name="Sun F."/>
            <person name="Vogel H."/>
            <person name="Xiao J."/>
            <person name="Yang W."/>
            <person name="Yang Z."/>
            <person name="Yang Z."/>
            <person name="Zhou J."/>
            <person name="Zhu J."/>
            <person name="Brent C.S."/>
            <person name="Elsik C.G."/>
            <person name="Goodisman M.A."/>
            <person name="Liberles D.A."/>
            <person name="Roe R.M."/>
            <person name="Vargo E.L."/>
            <person name="Vilcinskas A."/>
            <person name="Wang J."/>
            <person name="Bornberg-Bauer E."/>
            <person name="Korb J."/>
            <person name="Zhang G."/>
            <person name="Liebig J."/>
        </authorList>
    </citation>
    <scope>NUCLEOTIDE SEQUENCE [LARGE SCALE GENOMIC DNA]</scope>
    <source>
        <tissue evidence="1">Whole organism</tissue>
    </source>
</reference>